<name>A0AAP0RAZ1_LIQFO</name>
<comment type="caution">
    <text evidence="10">The sequence shown here is derived from an EMBL/GenBank/DDBJ whole genome shotgun (WGS) entry which is preliminary data.</text>
</comment>
<evidence type="ECO:0000256" key="8">
    <source>
        <dbReference type="PROSITE-ProRule" id="PRU00108"/>
    </source>
</evidence>
<evidence type="ECO:0000256" key="5">
    <source>
        <dbReference type="ARBA" id="ARBA00023155"/>
    </source>
</evidence>
<evidence type="ECO:0000313" key="11">
    <source>
        <dbReference type="Proteomes" id="UP001415857"/>
    </source>
</evidence>
<dbReference type="PANTHER" id="PTHR11850">
    <property type="entry name" value="HOMEOBOX PROTEIN TRANSCRIPTION FACTORS"/>
    <property type="match status" value="1"/>
</dbReference>
<dbReference type="Pfam" id="PF05920">
    <property type="entry name" value="Homeobox_KN"/>
    <property type="match status" value="1"/>
</dbReference>
<evidence type="ECO:0000256" key="6">
    <source>
        <dbReference type="ARBA" id="ARBA00023163"/>
    </source>
</evidence>
<keyword evidence="6" id="KW-0804">Transcription</keyword>
<accession>A0AAP0RAZ1</accession>
<dbReference type="CDD" id="cd00086">
    <property type="entry name" value="homeodomain"/>
    <property type="match status" value="1"/>
</dbReference>
<dbReference type="InterPro" id="IPR009057">
    <property type="entry name" value="Homeodomain-like_sf"/>
</dbReference>
<dbReference type="InterPro" id="IPR006563">
    <property type="entry name" value="POX_dom"/>
</dbReference>
<dbReference type="Pfam" id="PF07526">
    <property type="entry name" value="POX"/>
    <property type="match status" value="1"/>
</dbReference>
<organism evidence="10 11">
    <name type="scientific">Liquidambar formosana</name>
    <name type="common">Formosan gum</name>
    <dbReference type="NCBI Taxonomy" id="63359"/>
    <lineage>
        <taxon>Eukaryota</taxon>
        <taxon>Viridiplantae</taxon>
        <taxon>Streptophyta</taxon>
        <taxon>Embryophyta</taxon>
        <taxon>Tracheophyta</taxon>
        <taxon>Spermatophyta</taxon>
        <taxon>Magnoliopsida</taxon>
        <taxon>eudicotyledons</taxon>
        <taxon>Gunneridae</taxon>
        <taxon>Pentapetalae</taxon>
        <taxon>Saxifragales</taxon>
        <taxon>Altingiaceae</taxon>
        <taxon>Liquidambar</taxon>
    </lineage>
</organism>
<keyword evidence="11" id="KW-1185">Reference proteome</keyword>
<evidence type="ECO:0000256" key="1">
    <source>
        <dbReference type="ARBA" id="ARBA00004123"/>
    </source>
</evidence>
<dbReference type="SMART" id="SM00574">
    <property type="entry name" value="POX"/>
    <property type="match status" value="1"/>
</dbReference>
<dbReference type="InterPro" id="IPR050224">
    <property type="entry name" value="TALE_homeobox"/>
</dbReference>
<evidence type="ECO:0000313" key="10">
    <source>
        <dbReference type="EMBL" id="KAK9274245.1"/>
    </source>
</evidence>
<reference evidence="10 11" key="1">
    <citation type="journal article" date="2024" name="Plant J.">
        <title>Genome sequences and population genomics reveal climatic adaptation and genomic divergence between two closely related sweetgum species.</title>
        <authorList>
            <person name="Xu W.Q."/>
            <person name="Ren C.Q."/>
            <person name="Zhang X.Y."/>
            <person name="Comes H.P."/>
            <person name="Liu X.H."/>
            <person name="Li Y.G."/>
            <person name="Kettle C.J."/>
            <person name="Jalonen R."/>
            <person name="Gaisberger H."/>
            <person name="Ma Y.Z."/>
            <person name="Qiu Y.X."/>
        </authorList>
    </citation>
    <scope>NUCLEOTIDE SEQUENCE [LARGE SCALE GENOMIC DNA]</scope>
    <source>
        <strain evidence="10">Hangzhou</strain>
    </source>
</reference>
<keyword evidence="3" id="KW-0805">Transcription regulation</keyword>
<dbReference type="SMART" id="SM00389">
    <property type="entry name" value="HOX"/>
    <property type="match status" value="1"/>
</dbReference>
<proteinExistence type="inferred from homology"/>
<evidence type="ECO:0000256" key="3">
    <source>
        <dbReference type="ARBA" id="ARBA00023015"/>
    </source>
</evidence>
<dbReference type="GO" id="GO:0005634">
    <property type="term" value="C:nucleus"/>
    <property type="evidence" value="ECO:0007669"/>
    <property type="project" value="UniProtKB-SubCell"/>
</dbReference>
<protein>
    <recommendedName>
        <fullName evidence="9">Homeobox domain-containing protein</fullName>
    </recommendedName>
</protein>
<evidence type="ECO:0000259" key="9">
    <source>
        <dbReference type="PROSITE" id="PS50071"/>
    </source>
</evidence>
<dbReference type="SUPFAM" id="SSF46689">
    <property type="entry name" value="Homeodomain-like"/>
    <property type="match status" value="1"/>
</dbReference>
<sequence length="569" mass="63513">MEFHCIRHQIHLFSPSTFDLNNQNQIMSGYPVIPALQGEPISAGFVDSDALVSRSMPLGRNAVRDHSLMSSLSISNTEFQGHFMGGTPISATTLATLLASRSGLQEDLNDITVSAPSVFPLEVLRTYGSNDCSNTSNSSFETAVNCGYDGVHGDMNSKWNFNKFLAPLELAGKPSERTRYQPMQFIGNLDPNGWDSSNNANMTADHPYSSSKFCNELSLSLATSQPSIIFGTAIPDQCSEISCSGVNRRCLNETGLSSDQTSCNSKELSLSFGSFRPPQFSQVISGSRYLRVIQEILADIANYSLENLDHMSYSTGGIGAGANILFSSSCPAEMGISVMGSDESTDGDGSEDQMESVVQRREVEVKKSQLLALLQVVDDRYNQCLDEIHTVISAFHAATELDPQIHARFALQTISLLYKNLKERISNQILAMGANLRSRCTGENDGAFKTSFIQKQWALQQLRRKDHQLWRPQRGLPERSVSVLRAWMFQNFLHPYPKDAEKHLLAVKSGLTRSQVSNWFINARVRLWKPMIEEMYSEMNNRKARRNDEGIDNNRKIHRSIDNQRFTMN</sequence>
<dbReference type="GO" id="GO:0006355">
    <property type="term" value="P:regulation of DNA-templated transcription"/>
    <property type="evidence" value="ECO:0007669"/>
    <property type="project" value="InterPro"/>
</dbReference>
<dbReference type="InterPro" id="IPR008422">
    <property type="entry name" value="KN_HD"/>
</dbReference>
<dbReference type="EMBL" id="JBBPBK010000012">
    <property type="protein sequence ID" value="KAK9274245.1"/>
    <property type="molecule type" value="Genomic_DNA"/>
</dbReference>
<dbReference type="InterPro" id="IPR001356">
    <property type="entry name" value="HD"/>
</dbReference>
<dbReference type="PROSITE" id="PS50071">
    <property type="entry name" value="HOMEOBOX_2"/>
    <property type="match status" value="1"/>
</dbReference>
<keyword evidence="5 8" id="KW-0371">Homeobox</keyword>
<comment type="subcellular location">
    <subcellularLocation>
        <location evidence="1 8">Nucleus</location>
    </subcellularLocation>
</comment>
<feature type="DNA-binding region" description="Homeobox" evidence="8">
    <location>
        <begin position="469"/>
        <end position="531"/>
    </location>
</feature>
<keyword evidence="7 8" id="KW-0539">Nucleus</keyword>
<dbReference type="Proteomes" id="UP001415857">
    <property type="component" value="Unassembled WGS sequence"/>
</dbReference>
<dbReference type="Gene3D" id="1.10.10.60">
    <property type="entry name" value="Homeodomain-like"/>
    <property type="match status" value="1"/>
</dbReference>
<comment type="similarity">
    <text evidence="2">Belongs to the TALE/BELL homeobox family.</text>
</comment>
<evidence type="ECO:0000256" key="4">
    <source>
        <dbReference type="ARBA" id="ARBA00023125"/>
    </source>
</evidence>
<dbReference type="GO" id="GO:0003677">
    <property type="term" value="F:DNA binding"/>
    <property type="evidence" value="ECO:0007669"/>
    <property type="project" value="UniProtKB-UniRule"/>
</dbReference>
<gene>
    <name evidence="10" type="ORF">L1049_019059</name>
</gene>
<feature type="domain" description="Homeobox" evidence="9">
    <location>
        <begin position="467"/>
        <end position="530"/>
    </location>
</feature>
<dbReference type="AlphaFoldDB" id="A0AAP0RAZ1"/>
<evidence type="ECO:0000256" key="7">
    <source>
        <dbReference type="ARBA" id="ARBA00023242"/>
    </source>
</evidence>
<evidence type="ECO:0000256" key="2">
    <source>
        <dbReference type="ARBA" id="ARBA00006454"/>
    </source>
</evidence>
<keyword evidence="4 8" id="KW-0238">DNA-binding</keyword>